<organism evidence="3 4">
    <name type="scientific">Spirosoma flavum</name>
    <dbReference type="NCBI Taxonomy" id="2048557"/>
    <lineage>
        <taxon>Bacteria</taxon>
        <taxon>Pseudomonadati</taxon>
        <taxon>Bacteroidota</taxon>
        <taxon>Cytophagia</taxon>
        <taxon>Cytophagales</taxon>
        <taxon>Cytophagaceae</taxon>
        <taxon>Spirosoma</taxon>
    </lineage>
</organism>
<dbReference type="Proteomes" id="UP001597512">
    <property type="component" value="Unassembled WGS sequence"/>
</dbReference>
<evidence type="ECO:0000259" key="2">
    <source>
        <dbReference type="Pfam" id="PF04235"/>
    </source>
</evidence>
<feature type="transmembrane region" description="Helical" evidence="1">
    <location>
        <begin position="399"/>
        <end position="419"/>
    </location>
</feature>
<evidence type="ECO:0000313" key="3">
    <source>
        <dbReference type="EMBL" id="MFD2934073.1"/>
    </source>
</evidence>
<feature type="transmembrane region" description="Helical" evidence="1">
    <location>
        <begin position="426"/>
        <end position="447"/>
    </location>
</feature>
<dbReference type="EMBL" id="JBHUOM010000002">
    <property type="protein sequence ID" value="MFD2934073.1"/>
    <property type="molecule type" value="Genomic_DNA"/>
</dbReference>
<dbReference type="PANTHER" id="PTHR30590">
    <property type="entry name" value="INNER MEMBRANE PROTEIN"/>
    <property type="match status" value="1"/>
</dbReference>
<dbReference type="PANTHER" id="PTHR30590:SF2">
    <property type="entry name" value="INNER MEMBRANE PROTEIN"/>
    <property type="match status" value="1"/>
</dbReference>
<keyword evidence="1" id="KW-1133">Transmembrane helix</keyword>
<proteinExistence type="predicted"/>
<name>A0ABW6AIV7_9BACT</name>
<accession>A0ABW6AIV7</accession>
<feature type="transmembrane region" description="Helical" evidence="1">
    <location>
        <begin position="180"/>
        <end position="197"/>
    </location>
</feature>
<protein>
    <submittedName>
        <fullName evidence="3">DUF418 domain-containing protein</fullName>
    </submittedName>
</protein>
<feature type="transmembrane region" description="Helical" evidence="1">
    <location>
        <begin position="96"/>
        <end position="121"/>
    </location>
</feature>
<feature type="domain" description="DUF418" evidence="2">
    <location>
        <begin position="302"/>
        <end position="464"/>
    </location>
</feature>
<feature type="transmembrane region" description="Helical" evidence="1">
    <location>
        <begin position="56"/>
        <end position="76"/>
    </location>
</feature>
<evidence type="ECO:0000256" key="1">
    <source>
        <dbReference type="SAM" id="Phobius"/>
    </source>
</evidence>
<comment type="caution">
    <text evidence="3">The sequence shown here is derived from an EMBL/GenBank/DDBJ whole genome shotgun (WGS) entry which is preliminary data.</text>
</comment>
<feature type="transmembrane region" description="Helical" evidence="1">
    <location>
        <begin position="310"/>
        <end position="332"/>
    </location>
</feature>
<dbReference type="Pfam" id="PF04235">
    <property type="entry name" value="DUF418"/>
    <property type="match status" value="1"/>
</dbReference>
<dbReference type="InterPro" id="IPR007349">
    <property type="entry name" value="DUF418"/>
</dbReference>
<keyword evidence="1" id="KW-0472">Membrane</keyword>
<reference evidence="4" key="1">
    <citation type="journal article" date="2019" name="Int. J. Syst. Evol. Microbiol.">
        <title>The Global Catalogue of Microorganisms (GCM) 10K type strain sequencing project: providing services to taxonomists for standard genome sequencing and annotation.</title>
        <authorList>
            <consortium name="The Broad Institute Genomics Platform"/>
            <consortium name="The Broad Institute Genome Sequencing Center for Infectious Disease"/>
            <person name="Wu L."/>
            <person name="Ma J."/>
        </authorList>
    </citation>
    <scope>NUCLEOTIDE SEQUENCE [LARGE SCALE GENOMIC DNA]</scope>
    <source>
        <strain evidence="4">KCTC 52490</strain>
    </source>
</reference>
<evidence type="ECO:0000313" key="4">
    <source>
        <dbReference type="Proteomes" id="UP001597512"/>
    </source>
</evidence>
<gene>
    <name evidence="3" type="ORF">ACFS25_09790</name>
</gene>
<keyword evidence="1" id="KW-0812">Transmembrane</keyword>
<dbReference type="InterPro" id="IPR052529">
    <property type="entry name" value="Bact_Transport_Assoc"/>
</dbReference>
<dbReference type="RefSeq" id="WP_381499329.1">
    <property type="nucleotide sequence ID" value="NZ_JBHUOM010000002.1"/>
</dbReference>
<feature type="transmembrane region" description="Helical" evidence="1">
    <location>
        <begin position="285"/>
        <end position="304"/>
    </location>
</feature>
<keyword evidence="4" id="KW-1185">Reference proteome</keyword>
<feature type="transmembrane region" description="Helical" evidence="1">
    <location>
        <begin position="362"/>
        <end position="379"/>
    </location>
</feature>
<feature type="transmembrane region" description="Helical" evidence="1">
    <location>
        <begin position="142"/>
        <end position="160"/>
    </location>
</feature>
<sequence length="470" mass="53834">MESSSPPTPVAYIANDHRSAGPHQAELSSWEIRSDHVRPSHVSPVARVERLPSLDLIRGIALLGILMMNIPVFGYLDSGITAVTKDLGSHDYVAFVAVGTAFEGTMRALFSMLFGAGMILFASGKTNSIHGPTVVEYYYRRLLWLVLFGVFDAFVLLWRGDILFNYGLMGMLLYPFRRLRPIWLVCMGLVCMGITLYKTNSWTNQVRESRLGYVAATRLEKAHQKPSEKELEAKASWERFVARINPDPKADAKTLLALRGDYPTVFKQLMPEIVSSNVYFTYHGAWDMLGMMFIGMALLGWGFLTNQLTTQTYVSILLVGYGLGLPLSWFFVQYTVDFYQHPALTVETYRVSPQLLYDFRRVLLALGHASLLLLIYRSRVIPWLMKALIAVGQMAFTNYLLQSIICTFFFFGYGFGYYGKLAYYQLYYVVGAVWVFQLLVSPLWLHYFRFGPFEWVWRSLTYWKPQPMRV</sequence>